<accession>A0A6J5M2P6</accession>
<reference evidence="1" key="1">
    <citation type="submission" date="2020-04" db="EMBL/GenBank/DDBJ databases">
        <authorList>
            <person name="Chiriac C."/>
            <person name="Salcher M."/>
            <person name="Ghai R."/>
            <person name="Kavagutti S V."/>
        </authorList>
    </citation>
    <scope>NUCLEOTIDE SEQUENCE</scope>
</reference>
<dbReference type="EMBL" id="LR796361">
    <property type="protein sequence ID" value="CAB4139667.1"/>
    <property type="molecule type" value="Genomic_DNA"/>
</dbReference>
<protein>
    <recommendedName>
        <fullName evidence="2">Terminase RNaseH-like domain containing protein</fullName>
    </recommendedName>
</protein>
<name>A0A6J5M2P6_9CAUD</name>
<dbReference type="Gene3D" id="3.40.50.300">
    <property type="entry name" value="P-loop containing nucleotide triphosphate hydrolases"/>
    <property type="match status" value="1"/>
</dbReference>
<dbReference type="InterPro" id="IPR027417">
    <property type="entry name" value="P-loop_NTPase"/>
</dbReference>
<proteinExistence type="predicted"/>
<sequence>MQSKVDVIRQSAEDDLLVFIKLVAPHLMLGAVHEELIQWWTRSEAKNNQLVLLPRGHMKSKLIAYRTAWWITKHPETTILYVSATADLAEKQLYAIKQIIDSPIYRRYWSEMINPDEGKREKWAVAEIAVDHPQRKLEGIRDATCKAVGLTSNTTGFHADVVVLDDIVVPGNAYTEDGRDKVSSAYSQLASIENPGALEWVVGTRYHPKDIYDTMINMKEVHFNESGEVELEEEVYELFQRVVETDGEYLWTKQTRADGKTFGFDSKELARIKAKYVDQTQFYAQYYNNPNSGDTARIDADKFQYYDRAVLQNKEGDWYIRDRKLNVYAAIDFAFSLRKKADYTALVVIGVDHQGNFYILDIDRFKTDRIIEYYNHIVTAWEKWGFRKLRAEITVAQQTIVKELKESYLKPNGIALSIDEFRPTRHLGDKEERVGAVLEPKYDNMQIWHYKGGNCQTLEEELVMAHPPHDDIKDALSNAIAIAIIPKQRVGSFSLGQNVMTHSRFGGVSF</sequence>
<evidence type="ECO:0008006" key="2">
    <source>
        <dbReference type="Google" id="ProtNLM"/>
    </source>
</evidence>
<organism evidence="1">
    <name type="scientific">uncultured Caudovirales phage</name>
    <dbReference type="NCBI Taxonomy" id="2100421"/>
    <lineage>
        <taxon>Viruses</taxon>
        <taxon>Duplodnaviria</taxon>
        <taxon>Heunggongvirae</taxon>
        <taxon>Uroviricota</taxon>
        <taxon>Caudoviricetes</taxon>
        <taxon>Peduoviridae</taxon>
        <taxon>Maltschvirus</taxon>
        <taxon>Maltschvirus maltsch</taxon>
    </lineage>
</organism>
<dbReference type="Gene3D" id="3.30.420.240">
    <property type="match status" value="1"/>
</dbReference>
<gene>
    <name evidence="1" type="ORF">UFOVP342_80</name>
</gene>
<evidence type="ECO:0000313" key="1">
    <source>
        <dbReference type="EMBL" id="CAB4139667.1"/>
    </source>
</evidence>